<gene>
    <name evidence="3" type="ORF">DOTSEDRAFT_42757</name>
</gene>
<dbReference type="HOGENOM" id="CLU_438060_0_0_1"/>
<feature type="compositionally biased region" description="Basic and acidic residues" evidence="1">
    <location>
        <begin position="202"/>
        <end position="219"/>
    </location>
</feature>
<evidence type="ECO:0000313" key="3">
    <source>
        <dbReference type="EMBL" id="EME46219.1"/>
    </source>
</evidence>
<proteinExistence type="predicted"/>
<dbReference type="OrthoDB" id="5353066at2759"/>
<feature type="transmembrane region" description="Helical" evidence="2">
    <location>
        <begin position="585"/>
        <end position="611"/>
    </location>
</feature>
<evidence type="ECO:0000256" key="2">
    <source>
        <dbReference type="SAM" id="Phobius"/>
    </source>
</evidence>
<dbReference type="EMBL" id="KB446537">
    <property type="protein sequence ID" value="EME46219.1"/>
    <property type="molecule type" value="Genomic_DNA"/>
</dbReference>
<reference evidence="3 4" key="2">
    <citation type="journal article" date="2012" name="PLoS Pathog.">
        <title>Diverse lifestyles and strategies of plant pathogenesis encoded in the genomes of eighteen Dothideomycetes fungi.</title>
        <authorList>
            <person name="Ohm R.A."/>
            <person name="Feau N."/>
            <person name="Henrissat B."/>
            <person name="Schoch C.L."/>
            <person name="Horwitz B.A."/>
            <person name="Barry K.W."/>
            <person name="Condon B.J."/>
            <person name="Copeland A.C."/>
            <person name="Dhillon B."/>
            <person name="Glaser F."/>
            <person name="Hesse C.N."/>
            <person name="Kosti I."/>
            <person name="LaButti K."/>
            <person name="Lindquist E.A."/>
            <person name="Lucas S."/>
            <person name="Salamov A.A."/>
            <person name="Bradshaw R.E."/>
            <person name="Ciuffetti L."/>
            <person name="Hamelin R.C."/>
            <person name="Kema G.H.J."/>
            <person name="Lawrence C."/>
            <person name="Scott J.A."/>
            <person name="Spatafora J.W."/>
            <person name="Turgeon B.G."/>
            <person name="de Wit P.J.G.M."/>
            <person name="Zhong S."/>
            <person name="Goodwin S.B."/>
            <person name="Grigoriev I.V."/>
        </authorList>
    </citation>
    <scope>NUCLEOTIDE SEQUENCE [LARGE SCALE GENOMIC DNA]</scope>
    <source>
        <strain evidence="4">NZE10 / CBS 128990</strain>
    </source>
</reference>
<feature type="region of interest" description="Disordered" evidence="1">
    <location>
        <begin position="178"/>
        <end position="221"/>
    </location>
</feature>
<feature type="compositionally biased region" description="Polar residues" evidence="1">
    <location>
        <begin position="417"/>
        <end position="428"/>
    </location>
</feature>
<name>N1PUY2_DOTSN</name>
<feature type="compositionally biased region" description="Polar residues" evidence="1">
    <location>
        <begin position="189"/>
        <end position="201"/>
    </location>
</feature>
<feature type="compositionally biased region" description="Basic and acidic residues" evidence="1">
    <location>
        <begin position="178"/>
        <end position="188"/>
    </location>
</feature>
<keyword evidence="2" id="KW-0472">Membrane</keyword>
<keyword evidence="4" id="KW-1185">Reference proteome</keyword>
<dbReference type="eggNOG" id="ENOG502SGVE">
    <property type="taxonomic scope" value="Eukaryota"/>
</dbReference>
<dbReference type="Proteomes" id="UP000016933">
    <property type="component" value="Unassembled WGS sequence"/>
</dbReference>
<protein>
    <submittedName>
        <fullName evidence="3">Uncharacterized protein</fullName>
    </submittedName>
</protein>
<reference evidence="4" key="1">
    <citation type="journal article" date="2012" name="PLoS Genet.">
        <title>The genomes of the fungal plant pathogens Cladosporium fulvum and Dothistroma septosporum reveal adaptation to different hosts and lifestyles but also signatures of common ancestry.</title>
        <authorList>
            <person name="de Wit P.J.G.M."/>
            <person name="van der Burgt A."/>
            <person name="Oekmen B."/>
            <person name="Stergiopoulos I."/>
            <person name="Abd-Elsalam K.A."/>
            <person name="Aerts A.L."/>
            <person name="Bahkali A.H."/>
            <person name="Beenen H.G."/>
            <person name="Chettri P."/>
            <person name="Cox M.P."/>
            <person name="Datema E."/>
            <person name="de Vries R.P."/>
            <person name="Dhillon B."/>
            <person name="Ganley A.R."/>
            <person name="Griffiths S.A."/>
            <person name="Guo Y."/>
            <person name="Hamelin R.C."/>
            <person name="Henrissat B."/>
            <person name="Kabir M.S."/>
            <person name="Jashni M.K."/>
            <person name="Kema G."/>
            <person name="Klaubauf S."/>
            <person name="Lapidus A."/>
            <person name="Levasseur A."/>
            <person name="Lindquist E."/>
            <person name="Mehrabi R."/>
            <person name="Ohm R.A."/>
            <person name="Owen T.J."/>
            <person name="Salamov A."/>
            <person name="Schwelm A."/>
            <person name="Schijlen E."/>
            <person name="Sun H."/>
            <person name="van den Burg H.A."/>
            <person name="van Ham R.C.H.J."/>
            <person name="Zhang S."/>
            <person name="Goodwin S.B."/>
            <person name="Grigoriev I.V."/>
            <person name="Collemare J."/>
            <person name="Bradshaw R.E."/>
        </authorList>
    </citation>
    <scope>NUCLEOTIDE SEQUENCE [LARGE SCALE GENOMIC DNA]</scope>
    <source>
        <strain evidence="4">NZE10 / CBS 128990</strain>
    </source>
</reference>
<evidence type="ECO:0000256" key="1">
    <source>
        <dbReference type="SAM" id="MobiDB-lite"/>
    </source>
</evidence>
<organism evidence="3 4">
    <name type="scientific">Dothistroma septosporum (strain NZE10 / CBS 128990)</name>
    <name type="common">Red band needle blight fungus</name>
    <name type="synonym">Mycosphaerella pini</name>
    <dbReference type="NCBI Taxonomy" id="675120"/>
    <lineage>
        <taxon>Eukaryota</taxon>
        <taxon>Fungi</taxon>
        <taxon>Dikarya</taxon>
        <taxon>Ascomycota</taxon>
        <taxon>Pezizomycotina</taxon>
        <taxon>Dothideomycetes</taxon>
        <taxon>Dothideomycetidae</taxon>
        <taxon>Mycosphaerellales</taxon>
        <taxon>Mycosphaerellaceae</taxon>
        <taxon>Dothistroma</taxon>
    </lineage>
</organism>
<keyword evidence="2" id="KW-0812">Transmembrane</keyword>
<sequence>MFHYLTDPVFRAHLRESSCHRTSADLVTDPTIREILDGYDYTRFNPYEEPSSPPLERGLGVVLEASDEDDASGFGPGMSWSTARYATEHGPKNTPQPAEFPASYLPTPPAPAYVGPRYYSGYSELPTSEQTYGETNQLLQITPEVVQYAPYSLGEKHYEAPFARRYADYYAATSMPLKHDRPRADSDSSKPILSTYKPTLSNDKENIPPEGSDDPRGGDAADVEELLKGDQIFRFFDPGPNDASQRCAYRASSHYADDAESGWESEFSDSINGLPRALSQHSMASYADTSIAGSQHRSSIENGIPGIEKRDTIMEEVPHDGPPKIGIGLSKTFTKSFPPDLDSQLAKKATGFGTTKYPGIDDDARSDKDVLLGNAPRTPRPGELAYSPSVDTMTTVREHVPKADDGPPKRWPHFGRSHSSGVVGTAKQGQVITLEPKRSQRVVLGQHELKELQLVKPKARDRPRRGWTDAQYLARARGWADDQGLGPRPYMTANSPLAKYTDPRSSSFDAKISSKRLLVDPKLEDYCPPVLYEERKAISKEFLKWIAAFPPLTLAYGLGYFDGYMHRKTNGRIAKMAPNQKYEALYVYTPLSSLLWAIAGVVAAILIMGFASGSITSGGNSAPF</sequence>
<feature type="transmembrane region" description="Helical" evidence="2">
    <location>
        <begin position="542"/>
        <end position="564"/>
    </location>
</feature>
<dbReference type="AlphaFoldDB" id="N1PUY2"/>
<accession>N1PUY2</accession>
<keyword evidence="2" id="KW-1133">Transmembrane helix</keyword>
<feature type="region of interest" description="Disordered" evidence="1">
    <location>
        <begin position="401"/>
        <end position="428"/>
    </location>
</feature>
<evidence type="ECO:0000313" key="4">
    <source>
        <dbReference type="Proteomes" id="UP000016933"/>
    </source>
</evidence>